<organism evidence="6 7">
    <name type="scientific">Verticillium dahliae</name>
    <name type="common">Verticillium wilt</name>
    <dbReference type="NCBI Taxonomy" id="27337"/>
    <lineage>
        <taxon>Eukaryota</taxon>
        <taxon>Fungi</taxon>
        <taxon>Dikarya</taxon>
        <taxon>Ascomycota</taxon>
        <taxon>Pezizomycotina</taxon>
        <taxon>Sordariomycetes</taxon>
        <taxon>Hypocreomycetidae</taxon>
        <taxon>Glomerellales</taxon>
        <taxon>Plectosphaerellaceae</taxon>
        <taxon>Verticillium</taxon>
    </lineage>
</organism>
<protein>
    <recommendedName>
        <fullName evidence="8">Pyroglutamyl peptidase type I</fullName>
    </recommendedName>
</protein>
<evidence type="ECO:0000256" key="4">
    <source>
        <dbReference type="ARBA" id="ARBA00022807"/>
    </source>
</evidence>
<evidence type="ECO:0000313" key="6">
    <source>
        <dbReference type="EMBL" id="PNH29169.1"/>
    </source>
</evidence>
<keyword evidence="3" id="KW-0378">Hydrolase</keyword>
<comment type="caution">
    <text evidence="6">The sequence shown here is derived from an EMBL/GenBank/DDBJ whole genome shotgun (WGS) entry which is preliminary data.</text>
</comment>
<evidence type="ECO:0000256" key="1">
    <source>
        <dbReference type="ARBA" id="ARBA00006641"/>
    </source>
</evidence>
<dbReference type="GO" id="GO:0006508">
    <property type="term" value="P:proteolysis"/>
    <property type="evidence" value="ECO:0007669"/>
    <property type="project" value="UniProtKB-KW"/>
</dbReference>
<accession>A0AA44WCN5</accession>
<dbReference type="PANTHER" id="PTHR23402">
    <property type="entry name" value="PROTEASE FAMILY C15 PYROGLUTAMYL-PEPTIDASE I-RELATED"/>
    <property type="match status" value="1"/>
</dbReference>
<dbReference type="Pfam" id="PF01470">
    <property type="entry name" value="Peptidase_C15"/>
    <property type="match status" value="1"/>
</dbReference>
<evidence type="ECO:0000256" key="5">
    <source>
        <dbReference type="SAM" id="MobiDB-lite"/>
    </source>
</evidence>
<feature type="compositionally biased region" description="Pro residues" evidence="5">
    <location>
        <begin position="104"/>
        <end position="114"/>
    </location>
</feature>
<proteinExistence type="inferred from homology"/>
<dbReference type="InterPro" id="IPR036440">
    <property type="entry name" value="Peptidase_C15-like_sf"/>
</dbReference>
<reference evidence="6 7" key="1">
    <citation type="submission" date="2017-12" db="EMBL/GenBank/DDBJ databases">
        <title>Comparative genomics yields insights into virulence evolution of Verticillium dahliae.</title>
        <authorList>
            <person name="Fan R."/>
            <person name="Armitage A.D."/>
            <person name="Cascant-Lopez E."/>
            <person name="Sobczyk M."/>
            <person name="Cockerton H.M."/>
            <person name="Harrison R.J."/>
        </authorList>
    </citation>
    <scope>NUCLEOTIDE SEQUENCE [LARGE SCALE GENOMIC DNA]</scope>
    <source>
        <strain evidence="6 7">12008</strain>
    </source>
</reference>
<evidence type="ECO:0000256" key="2">
    <source>
        <dbReference type="ARBA" id="ARBA00022670"/>
    </source>
</evidence>
<gene>
    <name evidence="6" type="ORF">BJF96_g7494</name>
</gene>
<name>A0AA44WCN5_VERDA</name>
<keyword evidence="2" id="KW-0645">Protease</keyword>
<sequence>MGSQIDSQDEFTVLVTGFGPFKAAYPVNPSWEIARRLPSHLPATSVPAAAAADADPSTAPALPLPPVRILVHPEAIRVNYQVVRGLVPTLWDQLPHDTPGNPSAAPPSEGPSPPRIDLCIHIGMAGPRPFYCIERRGHRDGYAMPDVDGTRLDDDDRWREQGPDWVWAETPPELETDVDVRDALRRWRRLSPDDADLRISEDAGRYLCDFIYMSSLAHLYRRGERRRVVFLHVPCDASEEAVGRGTELATGLVRALVESEVQSRRSADIRKEDKIAVELRV</sequence>
<dbReference type="GO" id="GO:0008234">
    <property type="term" value="F:cysteine-type peptidase activity"/>
    <property type="evidence" value="ECO:0007669"/>
    <property type="project" value="UniProtKB-KW"/>
</dbReference>
<dbReference type="SUPFAM" id="SSF53182">
    <property type="entry name" value="Pyrrolidone carboxyl peptidase (pyroglutamate aminopeptidase)"/>
    <property type="match status" value="1"/>
</dbReference>
<keyword evidence="4" id="KW-0788">Thiol protease</keyword>
<dbReference type="Gene3D" id="3.40.630.20">
    <property type="entry name" value="Peptidase C15, pyroglutamyl peptidase I-like"/>
    <property type="match status" value="1"/>
</dbReference>
<dbReference type="Proteomes" id="UP000236305">
    <property type="component" value="Unassembled WGS sequence"/>
</dbReference>
<dbReference type="PANTHER" id="PTHR23402:SF1">
    <property type="entry name" value="PYROGLUTAMYL-PEPTIDASE I"/>
    <property type="match status" value="1"/>
</dbReference>
<dbReference type="EMBL" id="MPSH01000028">
    <property type="protein sequence ID" value="PNH29169.1"/>
    <property type="molecule type" value="Genomic_DNA"/>
</dbReference>
<evidence type="ECO:0000313" key="7">
    <source>
        <dbReference type="Proteomes" id="UP000236305"/>
    </source>
</evidence>
<evidence type="ECO:0008006" key="8">
    <source>
        <dbReference type="Google" id="ProtNLM"/>
    </source>
</evidence>
<feature type="region of interest" description="Disordered" evidence="5">
    <location>
        <begin position="94"/>
        <end position="114"/>
    </location>
</feature>
<dbReference type="OMA" id="TWRSFAP"/>
<evidence type="ECO:0000256" key="3">
    <source>
        <dbReference type="ARBA" id="ARBA00022801"/>
    </source>
</evidence>
<dbReference type="InterPro" id="IPR016125">
    <property type="entry name" value="Peptidase_C15-like"/>
</dbReference>
<dbReference type="AlphaFoldDB" id="A0AA44WCN5"/>
<comment type="similarity">
    <text evidence="1">Belongs to the peptidase C15 family.</text>
</comment>